<evidence type="ECO:0000313" key="2">
    <source>
        <dbReference type="Proteomes" id="UP001066276"/>
    </source>
</evidence>
<sequence length="185" mass="20632">MGRTSQWVQRWRGCGREAQPNPLSVPKGWLWRLLLLDYNLRPLLLLSLPGPRGKRVEKEEHRTVLPVSSPPLCFPLLPVLPVPCPFVVPSLPFFVPPTSRPLPLVAHPVPGEATLLLKRGGSFAQLPGVSGRLPGFLEVPTPAAFRSSKEWLLIFLSRRLLCPRTPVSPSSYSRRALPKEEEAVF</sequence>
<accession>A0AAV7PHS9</accession>
<name>A0AAV7PHS9_PLEWA</name>
<dbReference type="Proteomes" id="UP001066276">
    <property type="component" value="Chromosome 7"/>
</dbReference>
<proteinExistence type="predicted"/>
<comment type="caution">
    <text evidence="1">The sequence shown here is derived from an EMBL/GenBank/DDBJ whole genome shotgun (WGS) entry which is preliminary data.</text>
</comment>
<evidence type="ECO:0000313" key="1">
    <source>
        <dbReference type="EMBL" id="KAJ1126759.1"/>
    </source>
</evidence>
<gene>
    <name evidence="1" type="ORF">NDU88_005165</name>
</gene>
<protein>
    <submittedName>
        <fullName evidence="1">Uncharacterized protein</fullName>
    </submittedName>
</protein>
<keyword evidence="2" id="KW-1185">Reference proteome</keyword>
<dbReference type="EMBL" id="JANPWB010000011">
    <property type="protein sequence ID" value="KAJ1126759.1"/>
    <property type="molecule type" value="Genomic_DNA"/>
</dbReference>
<reference evidence="1" key="1">
    <citation type="journal article" date="2022" name="bioRxiv">
        <title>Sequencing and chromosome-scale assembly of the giantPleurodeles waltlgenome.</title>
        <authorList>
            <person name="Brown T."/>
            <person name="Elewa A."/>
            <person name="Iarovenko S."/>
            <person name="Subramanian E."/>
            <person name="Araus A.J."/>
            <person name="Petzold A."/>
            <person name="Susuki M."/>
            <person name="Suzuki K.-i.T."/>
            <person name="Hayashi T."/>
            <person name="Toyoda A."/>
            <person name="Oliveira C."/>
            <person name="Osipova E."/>
            <person name="Leigh N.D."/>
            <person name="Simon A."/>
            <person name="Yun M.H."/>
        </authorList>
    </citation>
    <scope>NUCLEOTIDE SEQUENCE</scope>
    <source>
        <strain evidence="1">20211129_DDA</strain>
        <tissue evidence="1">Liver</tissue>
    </source>
</reference>
<dbReference type="AlphaFoldDB" id="A0AAV7PHS9"/>
<organism evidence="1 2">
    <name type="scientific">Pleurodeles waltl</name>
    <name type="common">Iberian ribbed newt</name>
    <dbReference type="NCBI Taxonomy" id="8319"/>
    <lineage>
        <taxon>Eukaryota</taxon>
        <taxon>Metazoa</taxon>
        <taxon>Chordata</taxon>
        <taxon>Craniata</taxon>
        <taxon>Vertebrata</taxon>
        <taxon>Euteleostomi</taxon>
        <taxon>Amphibia</taxon>
        <taxon>Batrachia</taxon>
        <taxon>Caudata</taxon>
        <taxon>Salamandroidea</taxon>
        <taxon>Salamandridae</taxon>
        <taxon>Pleurodelinae</taxon>
        <taxon>Pleurodeles</taxon>
    </lineage>
</organism>